<dbReference type="OrthoDB" id="5852827at2759"/>
<dbReference type="Gene3D" id="3.40.33.10">
    <property type="entry name" value="CAP"/>
    <property type="match status" value="1"/>
</dbReference>
<organism evidence="1 2">
    <name type="scientific">Oesophagostomum dentatum</name>
    <name type="common">Nodular worm</name>
    <dbReference type="NCBI Taxonomy" id="61180"/>
    <lineage>
        <taxon>Eukaryota</taxon>
        <taxon>Metazoa</taxon>
        <taxon>Ecdysozoa</taxon>
        <taxon>Nematoda</taxon>
        <taxon>Chromadorea</taxon>
        <taxon>Rhabditida</taxon>
        <taxon>Rhabditina</taxon>
        <taxon>Rhabditomorpha</taxon>
        <taxon>Strongyloidea</taxon>
        <taxon>Strongylidae</taxon>
        <taxon>Oesophagostomum</taxon>
    </lineage>
</organism>
<keyword evidence="2" id="KW-1185">Reference proteome</keyword>
<evidence type="ECO:0000313" key="2">
    <source>
        <dbReference type="Proteomes" id="UP000053660"/>
    </source>
</evidence>
<evidence type="ECO:0000313" key="1">
    <source>
        <dbReference type="EMBL" id="KHJ85489.1"/>
    </source>
</evidence>
<dbReference type="SUPFAM" id="SSF55797">
    <property type="entry name" value="PR-1-like"/>
    <property type="match status" value="1"/>
</dbReference>
<sequence length="129" mass="14459">MYRKTMSSNVDIAEGYKLPNLPAYSCSNTGLSDAARDVFLGYHNEARLRVAKGIEPNNVGYLNPAKNMYKLLKGEKMRNKIRCKRLLCKQNATGYGEWDCTMEQQAQDAIATCPSSLGSWSNMGQNLIR</sequence>
<gene>
    <name evidence="1" type="ORF">OESDEN_14783</name>
</gene>
<proteinExistence type="predicted"/>
<evidence type="ECO:0008006" key="3">
    <source>
        <dbReference type="Google" id="ProtNLM"/>
    </source>
</evidence>
<dbReference type="InterPro" id="IPR035940">
    <property type="entry name" value="CAP_sf"/>
</dbReference>
<protein>
    <recommendedName>
        <fullName evidence="3">SCP domain-containing protein</fullName>
    </recommendedName>
</protein>
<name>A0A0B1SKN7_OESDE</name>
<dbReference type="AlphaFoldDB" id="A0A0B1SKN7"/>
<dbReference type="Proteomes" id="UP000053660">
    <property type="component" value="Unassembled WGS sequence"/>
</dbReference>
<dbReference type="EMBL" id="KN563691">
    <property type="protein sequence ID" value="KHJ85489.1"/>
    <property type="molecule type" value="Genomic_DNA"/>
</dbReference>
<reference evidence="1 2" key="1">
    <citation type="submission" date="2014-03" db="EMBL/GenBank/DDBJ databases">
        <title>Draft genome of the hookworm Oesophagostomum dentatum.</title>
        <authorList>
            <person name="Mitreva M."/>
        </authorList>
    </citation>
    <scope>NUCLEOTIDE SEQUENCE [LARGE SCALE GENOMIC DNA]</scope>
    <source>
        <strain evidence="1 2">OD-Hann</strain>
    </source>
</reference>
<accession>A0A0B1SKN7</accession>